<evidence type="ECO:0000256" key="5">
    <source>
        <dbReference type="ARBA" id="ARBA00022679"/>
    </source>
</evidence>
<keyword evidence="7 10" id="KW-1133">Transmembrane helix</keyword>
<dbReference type="Gene3D" id="3.60.110.10">
    <property type="entry name" value="Carbon-nitrogen hydrolase"/>
    <property type="match status" value="1"/>
</dbReference>
<dbReference type="Proteomes" id="UP001321445">
    <property type="component" value="Chromosome"/>
</dbReference>
<evidence type="ECO:0000256" key="3">
    <source>
        <dbReference type="ARBA" id="ARBA00022475"/>
    </source>
</evidence>
<dbReference type="InterPro" id="IPR036526">
    <property type="entry name" value="C-N_Hydrolase_sf"/>
</dbReference>
<evidence type="ECO:0000256" key="7">
    <source>
        <dbReference type="ARBA" id="ARBA00022989"/>
    </source>
</evidence>
<feature type="transmembrane region" description="Helical" evidence="10">
    <location>
        <begin position="24"/>
        <end position="41"/>
    </location>
</feature>
<feature type="domain" description="CN hydrolase" evidence="11">
    <location>
        <begin position="187"/>
        <end position="399"/>
    </location>
</feature>
<dbReference type="InterPro" id="IPR004563">
    <property type="entry name" value="Apolipo_AcylTrfase"/>
</dbReference>
<comment type="subcellular location">
    <subcellularLocation>
        <location evidence="1">Cell membrane</location>
        <topology evidence="1">Multi-pass membrane protein</topology>
    </subcellularLocation>
</comment>
<keyword evidence="6 10" id="KW-0812">Transmembrane</keyword>
<feature type="transmembrane region" description="Helical" evidence="10">
    <location>
        <begin position="124"/>
        <end position="150"/>
    </location>
</feature>
<proteinExistence type="inferred from homology"/>
<feature type="transmembrane region" description="Helical" evidence="10">
    <location>
        <begin position="74"/>
        <end position="93"/>
    </location>
</feature>
<sequence length="399" mass="45797">MISLGFLSALCASAFIYLHHFGLHLPWFQAFLGIGALWFWLTLPPRAMFWSGFFTATLWFHWIGLSFRYYDLSWMIPFVVLGIALCYGFIFRLIAALGHIVPRAAAFGLVEYLHPFGFDWFRPALMFTGSILGDHLWQLWIVLATLALFIPMKHKARYAVPALFLFAIHHPSSTTHRHQLEQRIQLVQTNIDQAKKWDPRYRRPIVELNLQAIRNAIAEKKGAVILPESAFPLFLNHDIELMQTLMELSHDITIVTGALYAQKGKSYNSTYLFQYGDLRIMHKVVLVPFGEAVPLPKWLGHWINDLFFEGASDYTTAEKPSDFEMLGHTWRNAICYEATCDRLFEGNPKYMVAISNNAWFIPSIEPTLQRLLLQLQADRHGTTIFHATNGPITGIVEPD</sequence>
<evidence type="ECO:0000256" key="2">
    <source>
        <dbReference type="ARBA" id="ARBA00010065"/>
    </source>
</evidence>
<evidence type="ECO:0000313" key="13">
    <source>
        <dbReference type="Proteomes" id="UP001321445"/>
    </source>
</evidence>
<evidence type="ECO:0000256" key="4">
    <source>
        <dbReference type="ARBA" id="ARBA00022519"/>
    </source>
</evidence>
<evidence type="ECO:0000313" key="12">
    <source>
        <dbReference type="EMBL" id="BDY13378.1"/>
    </source>
</evidence>
<dbReference type="PROSITE" id="PS50263">
    <property type="entry name" value="CN_HYDROLASE"/>
    <property type="match status" value="1"/>
</dbReference>
<keyword evidence="4" id="KW-0997">Cell inner membrane</keyword>
<protein>
    <submittedName>
        <fullName evidence="12">Apolipoprotein N-acyltransferase</fullName>
    </submittedName>
</protein>
<keyword evidence="5" id="KW-0808">Transferase</keyword>
<evidence type="ECO:0000256" key="10">
    <source>
        <dbReference type="SAM" id="Phobius"/>
    </source>
</evidence>
<organism evidence="12 13">
    <name type="scientific">Hydrogenimonas cancrithermarum</name>
    <dbReference type="NCBI Taxonomy" id="2993563"/>
    <lineage>
        <taxon>Bacteria</taxon>
        <taxon>Pseudomonadati</taxon>
        <taxon>Campylobacterota</taxon>
        <taxon>Epsilonproteobacteria</taxon>
        <taxon>Campylobacterales</taxon>
        <taxon>Hydrogenimonadaceae</taxon>
        <taxon>Hydrogenimonas</taxon>
    </lineage>
</organism>
<dbReference type="InterPro" id="IPR059110">
    <property type="entry name" value="Lnt_campylobact"/>
</dbReference>
<keyword evidence="9" id="KW-0012">Acyltransferase</keyword>
<reference evidence="12 13" key="1">
    <citation type="submission" date="2023-03" db="EMBL/GenBank/DDBJ databases">
        <title>Description of Hydrogenimonas sp. ISO32.</title>
        <authorList>
            <person name="Mino S."/>
            <person name="Fukazawa S."/>
            <person name="Sawabe T."/>
        </authorList>
    </citation>
    <scope>NUCLEOTIDE SEQUENCE [LARGE SCALE GENOMIC DNA]</scope>
    <source>
        <strain evidence="12 13">ISO32</strain>
    </source>
</reference>
<dbReference type="PANTHER" id="PTHR38686:SF1">
    <property type="entry name" value="APOLIPOPROTEIN N-ACYLTRANSFERASE"/>
    <property type="match status" value="1"/>
</dbReference>
<dbReference type="PANTHER" id="PTHR38686">
    <property type="entry name" value="APOLIPOPROTEIN N-ACYLTRANSFERASE"/>
    <property type="match status" value="1"/>
</dbReference>
<evidence type="ECO:0000256" key="9">
    <source>
        <dbReference type="ARBA" id="ARBA00023315"/>
    </source>
</evidence>
<dbReference type="InterPro" id="IPR059109">
    <property type="entry name" value="Lnt_membrane_dom"/>
</dbReference>
<evidence type="ECO:0000256" key="8">
    <source>
        <dbReference type="ARBA" id="ARBA00023136"/>
    </source>
</evidence>
<evidence type="ECO:0000259" key="11">
    <source>
        <dbReference type="PROSITE" id="PS50263"/>
    </source>
</evidence>
<feature type="transmembrane region" description="Helical" evidence="10">
    <location>
        <begin position="48"/>
        <end position="68"/>
    </location>
</feature>
<gene>
    <name evidence="12" type="primary">lnt</name>
    <name evidence="12" type="ORF">HCR_16900</name>
</gene>
<keyword evidence="8 10" id="KW-0472">Membrane</keyword>
<dbReference type="InterPro" id="IPR003010">
    <property type="entry name" value="C-N_Hydrolase"/>
</dbReference>
<dbReference type="NCBIfam" id="TIGR00546">
    <property type="entry name" value="lnt"/>
    <property type="match status" value="1"/>
</dbReference>
<keyword evidence="3" id="KW-1003">Cell membrane</keyword>
<dbReference type="EMBL" id="AP027370">
    <property type="protein sequence ID" value="BDY13378.1"/>
    <property type="molecule type" value="Genomic_DNA"/>
</dbReference>
<comment type="similarity">
    <text evidence="2">Belongs to the CN hydrolase family. Apolipoprotein N-acyltransferase subfamily.</text>
</comment>
<evidence type="ECO:0000256" key="6">
    <source>
        <dbReference type="ARBA" id="ARBA00022692"/>
    </source>
</evidence>
<accession>A0ABN6WWR6</accession>
<dbReference type="NCBIfam" id="NF008934">
    <property type="entry name" value="PRK12291.1"/>
    <property type="match status" value="1"/>
</dbReference>
<name>A0ABN6WWR6_9BACT</name>
<dbReference type="Pfam" id="PF26365">
    <property type="entry name" value="ApoNAT_membrane"/>
    <property type="match status" value="1"/>
</dbReference>
<evidence type="ECO:0000256" key="1">
    <source>
        <dbReference type="ARBA" id="ARBA00004651"/>
    </source>
</evidence>
<keyword evidence="13" id="KW-1185">Reference proteome</keyword>
<dbReference type="SUPFAM" id="SSF56317">
    <property type="entry name" value="Carbon-nitrogen hydrolase"/>
    <property type="match status" value="1"/>
</dbReference>